<dbReference type="InterPro" id="IPR029030">
    <property type="entry name" value="Caspase-like_dom_sf"/>
</dbReference>
<evidence type="ECO:0000313" key="3">
    <source>
        <dbReference type="Proteomes" id="UP001165653"/>
    </source>
</evidence>
<accession>A0ABT3G182</accession>
<protein>
    <submittedName>
        <fullName evidence="2">C25 family cysteine peptidase</fullName>
    </submittedName>
</protein>
<dbReference type="Pfam" id="PF01364">
    <property type="entry name" value="Peptidase_C25"/>
    <property type="match status" value="1"/>
</dbReference>
<keyword evidence="3" id="KW-1185">Reference proteome</keyword>
<comment type="caution">
    <text evidence="2">The sequence shown here is derived from an EMBL/GenBank/DDBJ whole genome shotgun (WGS) entry which is preliminary data.</text>
</comment>
<dbReference type="EMBL" id="JAPDDR010000004">
    <property type="protein sequence ID" value="MCW1913578.1"/>
    <property type="molecule type" value="Genomic_DNA"/>
</dbReference>
<dbReference type="Proteomes" id="UP001165653">
    <property type="component" value="Unassembled WGS sequence"/>
</dbReference>
<proteinExistence type="predicted"/>
<feature type="domain" description="Gingipain" evidence="1">
    <location>
        <begin position="27"/>
        <end position="384"/>
    </location>
</feature>
<reference evidence="2" key="1">
    <citation type="submission" date="2022-10" db="EMBL/GenBank/DDBJ databases">
        <title>Luteolibacter sp. GHJ8, whole genome shotgun sequencing project.</title>
        <authorList>
            <person name="Zhao G."/>
            <person name="Shen L."/>
        </authorList>
    </citation>
    <scope>NUCLEOTIDE SEQUENCE</scope>
    <source>
        <strain evidence="2">GHJ8</strain>
    </source>
</reference>
<dbReference type="RefSeq" id="WP_264513081.1">
    <property type="nucleotide sequence ID" value="NZ_JAPDDR010000004.1"/>
</dbReference>
<dbReference type="Gene3D" id="3.40.50.1460">
    <property type="match status" value="1"/>
</dbReference>
<sequence length="392" mass="41958">MRPKIFLLLPFLALCRVQGEEAPRWTVIHAPALKKALMPLADHRVSQGYEVEWVEVKGADSATLLETLAGLRASPPRSGDVVVLAGALDAKGGARKDCVLPGGKGTHGRMKDQPSDGVLAGGEDSAALMIGRLPAESPEDMSTMVAKILRYEKESSKSQGKLGCVVGNPMGQKAEWLPDAFVALNTKLMLFKVNSGWTTTGADDLLVSPFAEASPEFGMAMDRVASGTWETLAYFGHSGPEGIYSLGRSYRLSDSWFTSEGPARGLFFTCGCHALETQDAYAVRAMRSPSGPAAVIGASGVSYSTIGYLAGKGLIECVSKTESPQTAGEWWGKVRHAITRTSMSGLTFMVFDRVDGSNGKVSLADQRQEHLEMWSMLGDPAMRMRKPPVAAP</sequence>
<dbReference type="SUPFAM" id="SSF52129">
    <property type="entry name" value="Caspase-like"/>
    <property type="match status" value="1"/>
</dbReference>
<organism evidence="2 3">
    <name type="scientific">Luteolibacter rhizosphaerae</name>
    <dbReference type="NCBI Taxonomy" id="2989719"/>
    <lineage>
        <taxon>Bacteria</taxon>
        <taxon>Pseudomonadati</taxon>
        <taxon>Verrucomicrobiota</taxon>
        <taxon>Verrucomicrobiia</taxon>
        <taxon>Verrucomicrobiales</taxon>
        <taxon>Verrucomicrobiaceae</taxon>
        <taxon>Luteolibacter</taxon>
    </lineage>
</organism>
<gene>
    <name evidence="2" type="ORF">OJ996_08330</name>
</gene>
<dbReference type="InterPro" id="IPR001769">
    <property type="entry name" value="Gingipain"/>
</dbReference>
<evidence type="ECO:0000313" key="2">
    <source>
        <dbReference type="EMBL" id="MCW1913578.1"/>
    </source>
</evidence>
<name>A0ABT3G182_9BACT</name>
<evidence type="ECO:0000259" key="1">
    <source>
        <dbReference type="Pfam" id="PF01364"/>
    </source>
</evidence>